<dbReference type="InterPro" id="IPR023393">
    <property type="entry name" value="START-like_dom_sf"/>
</dbReference>
<dbReference type="SUPFAM" id="SSF54909">
    <property type="entry name" value="Dimeric alpha+beta barrel"/>
    <property type="match status" value="1"/>
</dbReference>
<dbReference type="Pfam" id="PF03992">
    <property type="entry name" value="ABM"/>
    <property type="match status" value="1"/>
</dbReference>
<organism evidence="2 3">
    <name type="scientific">Polyangium jinanense</name>
    <dbReference type="NCBI Taxonomy" id="2829994"/>
    <lineage>
        <taxon>Bacteria</taxon>
        <taxon>Pseudomonadati</taxon>
        <taxon>Myxococcota</taxon>
        <taxon>Polyangia</taxon>
        <taxon>Polyangiales</taxon>
        <taxon>Polyangiaceae</taxon>
        <taxon>Polyangium</taxon>
    </lineage>
</organism>
<keyword evidence="3" id="KW-1185">Reference proteome</keyword>
<dbReference type="EMBL" id="JAGTJJ010000042">
    <property type="protein sequence ID" value="MDC3986661.1"/>
    <property type="molecule type" value="Genomic_DNA"/>
</dbReference>
<dbReference type="RefSeq" id="WP_272422451.1">
    <property type="nucleotide sequence ID" value="NZ_JAGTJJ010000042.1"/>
</dbReference>
<evidence type="ECO:0000313" key="3">
    <source>
        <dbReference type="Proteomes" id="UP001151081"/>
    </source>
</evidence>
<dbReference type="SUPFAM" id="SSF55961">
    <property type="entry name" value="Bet v1-like"/>
    <property type="match status" value="1"/>
</dbReference>
<dbReference type="PROSITE" id="PS51725">
    <property type="entry name" value="ABM"/>
    <property type="match status" value="1"/>
</dbReference>
<proteinExistence type="predicted"/>
<dbReference type="AlphaFoldDB" id="A0A9X4AWD4"/>
<keyword evidence="2" id="KW-0560">Oxidoreductase</keyword>
<dbReference type="Proteomes" id="UP001151081">
    <property type="component" value="Unassembled WGS sequence"/>
</dbReference>
<evidence type="ECO:0000313" key="2">
    <source>
        <dbReference type="EMBL" id="MDC3986661.1"/>
    </source>
</evidence>
<dbReference type="Gene3D" id="3.30.70.100">
    <property type="match status" value="1"/>
</dbReference>
<feature type="domain" description="ABM" evidence="1">
    <location>
        <begin position="2"/>
        <end position="90"/>
    </location>
</feature>
<comment type="caution">
    <text evidence="2">The sequence shown here is derived from an EMBL/GenBank/DDBJ whole genome shotgun (WGS) entry which is preliminary data.</text>
</comment>
<protein>
    <submittedName>
        <fullName evidence="2">Antibiotic biosynthesis monooxygenase</fullName>
    </submittedName>
</protein>
<keyword evidence="2" id="KW-0503">Monooxygenase</keyword>
<dbReference type="InterPro" id="IPR007138">
    <property type="entry name" value="ABM_dom"/>
</dbReference>
<dbReference type="Gene3D" id="3.30.530.20">
    <property type="match status" value="1"/>
</dbReference>
<sequence>MIGGMKRLQVRAGAEAALEGAIREFTALVRAHEPGTLSFELFRDGAPGRYVILDRYRDGEALAAHNGSPHGAIWFPRVRALLERLDVSYFPAHDPGDTQYTAVALTRAPWEKAFRLAADIRLLPRWATRFCQGMREEGVVLIVRSPQGDVRFRYEADVAARVIWHCADTGSGELRMPMRVLPHGPGSLLLFTIQRPTSGSEAAFHEQIEWVDQEMGQLRELVEAP</sequence>
<evidence type="ECO:0000259" key="1">
    <source>
        <dbReference type="PROSITE" id="PS51725"/>
    </source>
</evidence>
<gene>
    <name evidence="2" type="ORF">KEG57_39680</name>
</gene>
<dbReference type="GO" id="GO:0004497">
    <property type="term" value="F:monooxygenase activity"/>
    <property type="evidence" value="ECO:0007669"/>
    <property type="project" value="UniProtKB-KW"/>
</dbReference>
<reference evidence="2 3" key="1">
    <citation type="submission" date="2021-04" db="EMBL/GenBank/DDBJ databases">
        <title>Genome analysis of Polyangium sp.</title>
        <authorList>
            <person name="Li Y."/>
            <person name="Wang J."/>
        </authorList>
    </citation>
    <scope>NUCLEOTIDE SEQUENCE [LARGE SCALE GENOMIC DNA]</scope>
    <source>
        <strain evidence="2 3">SDU14</strain>
    </source>
</reference>
<accession>A0A9X4AWD4</accession>
<dbReference type="InterPro" id="IPR011008">
    <property type="entry name" value="Dimeric_a/b-barrel"/>
</dbReference>
<name>A0A9X4AWD4_9BACT</name>